<name>D7DZ78_NOSA0</name>
<sequence>MKGVGEEVGEQREKMRSFIIKSPGGAGGKKKIVLILIKLVTTLTGSEIHAFWVFS</sequence>
<dbReference type="KEGG" id="naz:Aazo_4975"/>
<dbReference type="STRING" id="551115.Aazo_4975"/>
<accession>D7DZ78</accession>
<evidence type="ECO:0000313" key="1">
    <source>
        <dbReference type="EMBL" id="ADI66099.1"/>
    </source>
</evidence>
<organism evidence="1 2">
    <name type="scientific">Nostoc azollae (strain 0708)</name>
    <name type="common">Anabaena azollae (strain 0708)</name>
    <dbReference type="NCBI Taxonomy" id="551115"/>
    <lineage>
        <taxon>Bacteria</taxon>
        <taxon>Bacillati</taxon>
        <taxon>Cyanobacteriota</taxon>
        <taxon>Cyanophyceae</taxon>
        <taxon>Nostocales</taxon>
        <taxon>Nostocaceae</taxon>
        <taxon>Trichormus</taxon>
    </lineage>
</organism>
<dbReference type="HOGENOM" id="CLU_3027800_0_0_3"/>
<dbReference type="Proteomes" id="UP000001511">
    <property type="component" value="Chromosome"/>
</dbReference>
<reference evidence="1 2" key="1">
    <citation type="journal article" date="2010" name="PLoS ONE">
        <title>Genome erosion in a nitrogen-fixing vertically transmitted endosymbiotic multicellular cyanobacterium.</title>
        <authorList>
            <person name="Ran L."/>
            <person name="Larsson J."/>
            <person name="Vigil-Stenman T."/>
            <person name="Nylander J.A."/>
            <person name="Ininbergs K."/>
            <person name="Zheng W.W."/>
            <person name="Lapidus A."/>
            <person name="Lowry S."/>
            <person name="Haselkorn R."/>
            <person name="Bergman B."/>
        </authorList>
    </citation>
    <scope>NUCLEOTIDE SEQUENCE [LARGE SCALE GENOMIC DNA]</scope>
    <source>
        <strain evidence="1 2">0708</strain>
    </source>
</reference>
<dbReference type="RefSeq" id="WP_013193109.1">
    <property type="nucleotide sequence ID" value="NC_014248.1"/>
</dbReference>
<dbReference type="AlphaFoldDB" id="D7DZ78"/>
<evidence type="ECO:0000313" key="2">
    <source>
        <dbReference type="Proteomes" id="UP000001511"/>
    </source>
</evidence>
<gene>
    <name evidence="1" type="ordered locus">Aazo_4975</name>
</gene>
<proteinExistence type="predicted"/>
<dbReference type="EMBL" id="CP002059">
    <property type="protein sequence ID" value="ADI66099.1"/>
    <property type="molecule type" value="Genomic_DNA"/>
</dbReference>
<protein>
    <submittedName>
        <fullName evidence="1">Uncharacterized protein</fullName>
    </submittedName>
</protein>
<keyword evidence="2" id="KW-1185">Reference proteome</keyword>